<evidence type="ECO:0000313" key="1">
    <source>
        <dbReference type="EMBL" id="BAY87706.1"/>
    </source>
</evidence>
<protein>
    <submittedName>
        <fullName evidence="1">Uncharacterized protein</fullName>
    </submittedName>
</protein>
<organism evidence="1 2">
    <name type="scientific">Calothrix parasitica NIES-267</name>
    <dbReference type="NCBI Taxonomy" id="1973488"/>
    <lineage>
        <taxon>Bacteria</taxon>
        <taxon>Bacillati</taxon>
        <taxon>Cyanobacteriota</taxon>
        <taxon>Cyanophyceae</taxon>
        <taxon>Nostocales</taxon>
        <taxon>Calotrichaceae</taxon>
        <taxon>Calothrix</taxon>
    </lineage>
</organism>
<gene>
    <name evidence="1" type="ORF">NIES267_72300</name>
</gene>
<dbReference type="Proteomes" id="UP000218418">
    <property type="component" value="Plasmid plasmid1"/>
</dbReference>
<proteinExistence type="predicted"/>
<accession>A0A1Z4M2L7</accession>
<evidence type="ECO:0000313" key="2">
    <source>
        <dbReference type="Proteomes" id="UP000218418"/>
    </source>
</evidence>
<keyword evidence="1" id="KW-0614">Plasmid</keyword>
<sequence length="220" mass="25023">MLRNFVFVQGRGETLMLRYIQVSSKDHFTGATLTGIYIGHWNISNETNFCGVKCEYVYTRIPTKENPNPLRKPDNNGEVFTDGDFADFIKPIFDTLDLYHNQGVDPRAIAISFKELAENNPDAELEIVAMEKRGEEKFLLRAKTLPESDKSELSAEYFETYSQIKALAKQEVKALITEKDGRIRSLENMVNTALKSPLFYAKGDNNAGVAIIFNRKVRLE</sequence>
<name>A0A1Z4M2L7_9CYAN</name>
<geneLocation type="plasmid" evidence="2">
    <name>Plasmid1 dna</name>
</geneLocation>
<reference evidence="1 2" key="1">
    <citation type="submission" date="2017-06" db="EMBL/GenBank/DDBJ databases">
        <title>Genome sequencing of cyanobaciteial culture collection at National Institute for Environmental Studies (NIES).</title>
        <authorList>
            <person name="Hirose Y."/>
            <person name="Shimura Y."/>
            <person name="Fujisawa T."/>
            <person name="Nakamura Y."/>
            <person name="Kawachi M."/>
        </authorList>
    </citation>
    <scope>NUCLEOTIDE SEQUENCE [LARGE SCALE GENOMIC DNA]</scope>
    <source>
        <strain evidence="1 2">NIES-267</strain>
        <plasmid evidence="2">Plasmid1 dna</plasmid>
    </source>
</reference>
<dbReference type="EMBL" id="AP018228">
    <property type="protein sequence ID" value="BAY87706.1"/>
    <property type="molecule type" value="Genomic_DNA"/>
</dbReference>
<dbReference type="AlphaFoldDB" id="A0A1Z4M2L7"/>
<keyword evidence="2" id="KW-1185">Reference proteome</keyword>